<name>A0A0R1JK68_9LACO</name>
<comment type="caution">
    <text evidence="14">The sequence shown here is derived from an EMBL/GenBank/DDBJ whole genome shotgun (WGS) entry which is preliminary data.</text>
</comment>
<dbReference type="PANTHER" id="PTHR45453">
    <property type="entry name" value="PHOSPHATE REGULON SENSOR PROTEIN PHOR"/>
    <property type="match status" value="1"/>
</dbReference>
<evidence type="ECO:0000256" key="4">
    <source>
        <dbReference type="ARBA" id="ARBA00022475"/>
    </source>
</evidence>
<organism evidence="14 15">
    <name type="scientific">Lacticaseibacillus nasuensis JCM 17158</name>
    <dbReference type="NCBI Taxonomy" id="1291734"/>
    <lineage>
        <taxon>Bacteria</taxon>
        <taxon>Bacillati</taxon>
        <taxon>Bacillota</taxon>
        <taxon>Bacilli</taxon>
        <taxon>Lactobacillales</taxon>
        <taxon>Lactobacillaceae</taxon>
        <taxon>Lacticaseibacillus</taxon>
    </lineage>
</organism>
<dbReference type="SUPFAM" id="SSF47384">
    <property type="entry name" value="Homodimeric domain of signal transducing histidine kinase"/>
    <property type="match status" value="1"/>
</dbReference>
<dbReference type="SMART" id="SM00388">
    <property type="entry name" value="HisKA"/>
    <property type="match status" value="1"/>
</dbReference>
<evidence type="ECO:0000256" key="6">
    <source>
        <dbReference type="ARBA" id="ARBA00022679"/>
    </source>
</evidence>
<evidence type="ECO:0000256" key="11">
    <source>
        <dbReference type="ARBA" id="ARBA00023136"/>
    </source>
</evidence>
<reference evidence="14 15" key="1">
    <citation type="journal article" date="2015" name="Genome Announc.">
        <title>Expanding the biotechnology potential of lactobacilli through comparative genomics of 213 strains and associated genera.</title>
        <authorList>
            <person name="Sun Z."/>
            <person name="Harris H.M."/>
            <person name="McCann A."/>
            <person name="Guo C."/>
            <person name="Argimon S."/>
            <person name="Zhang W."/>
            <person name="Yang X."/>
            <person name="Jeffery I.B."/>
            <person name="Cooney J.C."/>
            <person name="Kagawa T.F."/>
            <person name="Liu W."/>
            <person name="Song Y."/>
            <person name="Salvetti E."/>
            <person name="Wrobel A."/>
            <person name="Rasinkangas P."/>
            <person name="Parkhill J."/>
            <person name="Rea M.C."/>
            <person name="O'Sullivan O."/>
            <person name="Ritari J."/>
            <person name="Douillard F.P."/>
            <person name="Paul Ross R."/>
            <person name="Yang R."/>
            <person name="Briner A.E."/>
            <person name="Felis G.E."/>
            <person name="de Vos W.M."/>
            <person name="Barrangou R."/>
            <person name="Klaenhammer T.R."/>
            <person name="Caufield P.W."/>
            <person name="Cui Y."/>
            <person name="Zhang H."/>
            <person name="O'Toole P.W."/>
        </authorList>
    </citation>
    <scope>NUCLEOTIDE SEQUENCE [LARGE SCALE GENOMIC DNA]</scope>
    <source>
        <strain evidence="14 15">JCM 17158</strain>
    </source>
</reference>
<dbReference type="Pfam" id="PF02518">
    <property type="entry name" value="HATPase_c"/>
    <property type="match status" value="1"/>
</dbReference>
<evidence type="ECO:0000313" key="15">
    <source>
        <dbReference type="Proteomes" id="UP000051804"/>
    </source>
</evidence>
<keyword evidence="7 12" id="KW-0812">Transmembrane</keyword>
<dbReference type="GO" id="GO:0000155">
    <property type="term" value="F:phosphorelay sensor kinase activity"/>
    <property type="evidence" value="ECO:0007669"/>
    <property type="project" value="InterPro"/>
</dbReference>
<dbReference type="Gene3D" id="1.10.287.130">
    <property type="match status" value="1"/>
</dbReference>
<dbReference type="InterPro" id="IPR004358">
    <property type="entry name" value="Sig_transdc_His_kin-like_C"/>
</dbReference>
<comment type="subcellular location">
    <subcellularLocation>
        <location evidence="2">Cell membrane</location>
        <topology evidence="2">Multi-pass membrane protein</topology>
    </subcellularLocation>
</comment>
<evidence type="ECO:0000256" key="9">
    <source>
        <dbReference type="ARBA" id="ARBA00022989"/>
    </source>
</evidence>
<sequence>MRLRDYLFDRRRGIGVFLGGLVLFCLGLWLDPEHRLAMATVAYMASLVLLIAAGFTWWQYLDHKRWLTQLADRVKAGDAALDWPLPASQNREQALYATAYNQLVTAHRQSATSFVATSQDQREFIDTWVHEIKVPLAAATLLAERLEDTADPQQLDDLTLALDQIGGYVDQVLYYSRLDSFSKDYLLQPTALTTVVNDTVVGLRNLFIAKRLQFHLTGADHTVVTDAKWLRFILSQLLSNALKYTASGGAITVTLAETVTETQLSVTDTGIGIPAGDLHRVFDKGFTGENGRNANHQATGLGLYLAKQLAAKLGHDLTIASTVGQGTTVTIHFPQLTYFGHDILEATHD</sequence>
<dbReference type="InterPro" id="IPR036890">
    <property type="entry name" value="HATPase_C_sf"/>
</dbReference>
<proteinExistence type="predicted"/>
<feature type="domain" description="Histidine kinase" evidence="13">
    <location>
        <begin position="127"/>
        <end position="337"/>
    </location>
</feature>
<dbReference type="Proteomes" id="UP000051804">
    <property type="component" value="Unassembled WGS sequence"/>
</dbReference>
<dbReference type="PROSITE" id="PS50109">
    <property type="entry name" value="HIS_KIN"/>
    <property type="match status" value="1"/>
</dbReference>
<keyword evidence="10" id="KW-0902">Two-component regulatory system</keyword>
<evidence type="ECO:0000256" key="8">
    <source>
        <dbReference type="ARBA" id="ARBA00022777"/>
    </source>
</evidence>
<evidence type="ECO:0000256" key="5">
    <source>
        <dbReference type="ARBA" id="ARBA00022553"/>
    </source>
</evidence>
<gene>
    <name evidence="14" type="ORF">FD02_GL002059</name>
</gene>
<dbReference type="PATRIC" id="fig|1291734.4.peg.2111"/>
<comment type="catalytic activity">
    <reaction evidence="1">
        <text>ATP + protein L-histidine = ADP + protein N-phospho-L-histidine.</text>
        <dbReference type="EC" id="2.7.13.3"/>
    </reaction>
</comment>
<evidence type="ECO:0000256" key="3">
    <source>
        <dbReference type="ARBA" id="ARBA00012438"/>
    </source>
</evidence>
<dbReference type="CDD" id="cd00082">
    <property type="entry name" value="HisKA"/>
    <property type="match status" value="1"/>
</dbReference>
<dbReference type="GO" id="GO:0004721">
    <property type="term" value="F:phosphoprotein phosphatase activity"/>
    <property type="evidence" value="ECO:0007669"/>
    <property type="project" value="TreeGrafter"/>
</dbReference>
<evidence type="ECO:0000256" key="1">
    <source>
        <dbReference type="ARBA" id="ARBA00000085"/>
    </source>
</evidence>
<keyword evidence="4" id="KW-1003">Cell membrane</keyword>
<evidence type="ECO:0000256" key="2">
    <source>
        <dbReference type="ARBA" id="ARBA00004651"/>
    </source>
</evidence>
<dbReference type="RefSeq" id="WP_056951360.1">
    <property type="nucleotide sequence ID" value="NZ_AZDJ01000026.1"/>
</dbReference>
<dbReference type="InterPro" id="IPR036097">
    <property type="entry name" value="HisK_dim/P_sf"/>
</dbReference>
<evidence type="ECO:0000256" key="7">
    <source>
        <dbReference type="ARBA" id="ARBA00022692"/>
    </source>
</evidence>
<dbReference type="Pfam" id="PF00512">
    <property type="entry name" value="HisKA"/>
    <property type="match status" value="1"/>
</dbReference>
<dbReference type="AlphaFoldDB" id="A0A0R1JK68"/>
<dbReference type="SMART" id="SM00387">
    <property type="entry name" value="HATPase_c"/>
    <property type="match status" value="1"/>
</dbReference>
<dbReference type="SUPFAM" id="SSF55874">
    <property type="entry name" value="ATPase domain of HSP90 chaperone/DNA topoisomerase II/histidine kinase"/>
    <property type="match status" value="1"/>
</dbReference>
<dbReference type="InterPro" id="IPR003594">
    <property type="entry name" value="HATPase_dom"/>
</dbReference>
<protein>
    <recommendedName>
        <fullName evidence="3">histidine kinase</fullName>
        <ecNumber evidence="3">2.7.13.3</ecNumber>
    </recommendedName>
</protein>
<dbReference type="InterPro" id="IPR003661">
    <property type="entry name" value="HisK_dim/P_dom"/>
</dbReference>
<feature type="transmembrane region" description="Helical" evidence="12">
    <location>
        <begin position="36"/>
        <end position="58"/>
    </location>
</feature>
<keyword evidence="5" id="KW-0597">Phosphoprotein</keyword>
<dbReference type="PRINTS" id="PR00344">
    <property type="entry name" value="BCTRLSENSOR"/>
</dbReference>
<dbReference type="OrthoDB" id="9780487at2"/>
<dbReference type="InterPro" id="IPR050351">
    <property type="entry name" value="BphY/WalK/GraS-like"/>
</dbReference>
<evidence type="ECO:0000313" key="14">
    <source>
        <dbReference type="EMBL" id="KRK71814.1"/>
    </source>
</evidence>
<keyword evidence="9 12" id="KW-1133">Transmembrane helix</keyword>
<evidence type="ECO:0000256" key="12">
    <source>
        <dbReference type="SAM" id="Phobius"/>
    </source>
</evidence>
<keyword evidence="15" id="KW-1185">Reference proteome</keyword>
<feature type="transmembrane region" description="Helical" evidence="12">
    <location>
        <begin position="12"/>
        <end position="30"/>
    </location>
</feature>
<evidence type="ECO:0000256" key="10">
    <source>
        <dbReference type="ARBA" id="ARBA00023012"/>
    </source>
</evidence>
<dbReference type="GO" id="GO:0016036">
    <property type="term" value="P:cellular response to phosphate starvation"/>
    <property type="evidence" value="ECO:0007669"/>
    <property type="project" value="TreeGrafter"/>
</dbReference>
<dbReference type="PANTHER" id="PTHR45453:SF2">
    <property type="entry name" value="HISTIDINE KINASE"/>
    <property type="match status" value="1"/>
</dbReference>
<keyword evidence="6" id="KW-0808">Transferase</keyword>
<dbReference type="EC" id="2.7.13.3" evidence="3"/>
<dbReference type="STRING" id="1291734.FD02_GL002059"/>
<dbReference type="Gene3D" id="3.30.565.10">
    <property type="entry name" value="Histidine kinase-like ATPase, C-terminal domain"/>
    <property type="match status" value="1"/>
</dbReference>
<keyword evidence="11 12" id="KW-0472">Membrane</keyword>
<dbReference type="GO" id="GO:0005886">
    <property type="term" value="C:plasma membrane"/>
    <property type="evidence" value="ECO:0007669"/>
    <property type="project" value="UniProtKB-SubCell"/>
</dbReference>
<dbReference type="InterPro" id="IPR005467">
    <property type="entry name" value="His_kinase_dom"/>
</dbReference>
<keyword evidence="8 14" id="KW-0418">Kinase</keyword>
<accession>A0A0R1JK68</accession>
<evidence type="ECO:0000259" key="13">
    <source>
        <dbReference type="PROSITE" id="PS50109"/>
    </source>
</evidence>
<dbReference type="EMBL" id="AZDJ01000026">
    <property type="protein sequence ID" value="KRK71814.1"/>
    <property type="molecule type" value="Genomic_DNA"/>
</dbReference>